<name>A0A194QD17_PAPXU</name>
<feature type="region of interest" description="Disordered" evidence="1">
    <location>
        <begin position="1"/>
        <end position="109"/>
    </location>
</feature>
<feature type="compositionally biased region" description="Polar residues" evidence="1">
    <location>
        <begin position="71"/>
        <end position="89"/>
    </location>
</feature>
<dbReference type="Proteomes" id="UP000053268">
    <property type="component" value="Unassembled WGS sequence"/>
</dbReference>
<reference evidence="2 3" key="1">
    <citation type="journal article" date="2015" name="Nat. Commun.">
        <title>Outbred genome sequencing and CRISPR/Cas9 gene editing in butterflies.</title>
        <authorList>
            <person name="Li X."/>
            <person name="Fan D."/>
            <person name="Zhang W."/>
            <person name="Liu G."/>
            <person name="Zhang L."/>
            <person name="Zhao L."/>
            <person name="Fang X."/>
            <person name="Chen L."/>
            <person name="Dong Y."/>
            <person name="Chen Y."/>
            <person name="Ding Y."/>
            <person name="Zhao R."/>
            <person name="Feng M."/>
            <person name="Zhu Y."/>
            <person name="Feng Y."/>
            <person name="Jiang X."/>
            <person name="Zhu D."/>
            <person name="Xiang H."/>
            <person name="Feng X."/>
            <person name="Li S."/>
            <person name="Wang J."/>
            <person name="Zhang G."/>
            <person name="Kronforst M.R."/>
            <person name="Wang W."/>
        </authorList>
    </citation>
    <scope>NUCLEOTIDE SEQUENCE [LARGE SCALE GENOMIC DNA]</scope>
    <source>
        <strain evidence="2">Ya'a_city_454_Px</strain>
        <tissue evidence="2">Whole body</tissue>
    </source>
</reference>
<sequence length="186" mass="19761">MNPTLSEDNILRRHKVVPLPPGGARGSPPHPARTCVTATHFGPDVLLPGGGGESEQRRDQGTTEHDHGTSHKSTSLGNTRETWSAAQTSGARDGRRRTGGGGQTRGGCGARVRWRRPAVSHAWGCGVRTSHVTQPSAPRPSAPSRTTPTLRCHNRVKKLHILMNAEPAIKARGSEAALLSAIGTFK</sequence>
<dbReference type="EMBL" id="KQ459185">
    <property type="protein sequence ID" value="KPJ03314.1"/>
    <property type="molecule type" value="Genomic_DNA"/>
</dbReference>
<organism evidence="2 3">
    <name type="scientific">Papilio xuthus</name>
    <name type="common">Asian swallowtail butterfly</name>
    <dbReference type="NCBI Taxonomy" id="66420"/>
    <lineage>
        <taxon>Eukaryota</taxon>
        <taxon>Metazoa</taxon>
        <taxon>Ecdysozoa</taxon>
        <taxon>Arthropoda</taxon>
        <taxon>Hexapoda</taxon>
        <taxon>Insecta</taxon>
        <taxon>Pterygota</taxon>
        <taxon>Neoptera</taxon>
        <taxon>Endopterygota</taxon>
        <taxon>Lepidoptera</taxon>
        <taxon>Glossata</taxon>
        <taxon>Ditrysia</taxon>
        <taxon>Papilionoidea</taxon>
        <taxon>Papilionidae</taxon>
        <taxon>Papilioninae</taxon>
        <taxon>Papilio</taxon>
    </lineage>
</organism>
<evidence type="ECO:0000313" key="3">
    <source>
        <dbReference type="Proteomes" id="UP000053268"/>
    </source>
</evidence>
<keyword evidence="3" id="KW-1185">Reference proteome</keyword>
<protein>
    <submittedName>
        <fullName evidence="2">Uncharacterized protein</fullName>
    </submittedName>
</protein>
<proteinExistence type="predicted"/>
<evidence type="ECO:0000256" key="1">
    <source>
        <dbReference type="SAM" id="MobiDB-lite"/>
    </source>
</evidence>
<accession>A0A194QD17</accession>
<gene>
    <name evidence="2" type="ORF">RR46_06470</name>
</gene>
<dbReference type="AlphaFoldDB" id="A0A194QD17"/>
<evidence type="ECO:0000313" key="2">
    <source>
        <dbReference type="EMBL" id="KPJ03314.1"/>
    </source>
</evidence>
<feature type="compositionally biased region" description="Gly residues" evidence="1">
    <location>
        <begin position="99"/>
        <end position="109"/>
    </location>
</feature>
<feature type="compositionally biased region" description="Basic and acidic residues" evidence="1">
    <location>
        <begin position="54"/>
        <end position="69"/>
    </location>
</feature>